<comment type="catalytic activity">
    <reaction evidence="14 15">
        <text>ATP + (deoxyribonucleotide)n-3'-hydroxyl + 5'-phospho-(deoxyribonucleotide)m = (deoxyribonucleotide)n+m + AMP + diphosphate.</text>
        <dbReference type="EC" id="6.5.1.1"/>
    </reaction>
</comment>
<dbReference type="CDD" id="cd07903">
    <property type="entry name" value="Adenylation_DNA_ligase_IV"/>
    <property type="match status" value="1"/>
</dbReference>
<dbReference type="GO" id="GO:0032807">
    <property type="term" value="C:DNA ligase IV complex"/>
    <property type="evidence" value="ECO:0007669"/>
    <property type="project" value="TreeGrafter"/>
</dbReference>
<comment type="cofactor">
    <cofactor evidence="1">
        <name>Mg(2+)</name>
        <dbReference type="ChEBI" id="CHEBI:18420"/>
    </cofactor>
</comment>
<proteinExistence type="inferred from homology"/>
<dbReference type="Gene3D" id="1.10.3260.10">
    <property type="entry name" value="DNA ligase, ATP-dependent, N-terminal domain"/>
    <property type="match status" value="1"/>
</dbReference>
<evidence type="ECO:0000256" key="14">
    <source>
        <dbReference type="ARBA" id="ARBA00034003"/>
    </source>
</evidence>
<dbReference type="SUPFAM" id="SSF52113">
    <property type="entry name" value="BRCT domain"/>
    <property type="match status" value="1"/>
</dbReference>
<feature type="region of interest" description="Disordered" evidence="17">
    <location>
        <begin position="628"/>
        <end position="655"/>
    </location>
</feature>
<dbReference type="GO" id="GO:0005524">
    <property type="term" value="F:ATP binding"/>
    <property type="evidence" value="ECO:0007669"/>
    <property type="project" value="UniProtKB-KW"/>
</dbReference>
<dbReference type="GO" id="GO:0006303">
    <property type="term" value="P:double-strand break repair via nonhomologous end joining"/>
    <property type="evidence" value="ECO:0007669"/>
    <property type="project" value="TreeGrafter"/>
</dbReference>
<dbReference type="GO" id="GO:0071897">
    <property type="term" value="P:DNA biosynthetic process"/>
    <property type="evidence" value="ECO:0007669"/>
    <property type="project" value="InterPro"/>
</dbReference>
<dbReference type="InterPro" id="IPR001357">
    <property type="entry name" value="BRCT_dom"/>
</dbReference>
<keyword evidence="11 15" id="KW-0233">DNA recombination</keyword>
<evidence type="ECO:0000256" key="15">
    <source>
        <dbReference type="RuleBase" id="RU000617"/>
    </source>
</evidence>
<comment type="similarity">
    <text evidence="3 16">Belongs to the ATP-dependent DNA ligase family.</text>
</comment>
<reference evidence="20" key="1">
    <citation type="submission" date="2020-11" db="EMBL/GenBank/DDBJ databases">
        <authorList>
            <person name="Tran Van P."/>
        </authorList>
    </citation>
    <scope>NUCLEOTIDE SEQUENCE</scope>
</reference>
<dbReference type="Pfam" id="PF04679">
    <property type="entry name" value="DNA_ligase_A_C"/>
    <property type="match status" value="1"/>
</dbReference>
<dbReference type="InterPro" id="IPR012340">
    <property type="entry name" value="NA-bd_OB-fold"/>
</dbReference>
<dbReference type="GO" id="GO:0005958">
    <property type="term" value="C:DNA-dependent protein kinase-DNA ligase 4 complex"/>
    <property type="evidence" value="ECO:0007669"/>
    <property type="project" value="TreeGrafter"/>
</dbReference>
<accession>A0A7R9BD72</accession>
<keyword evidence="12 15" id="KW-0234">DNA repair</keyword>
<dbReference type="PROSITE" id="PS00333">
    <property type="entry name" value="DNA_LIGASE_A2"/>
    <property type="match status" value="1"/>
</dbReference>
<dbReference type="Proteomes" id="UP000678499">
    <property type="component" value="Unassembled WGS sequence"/>
</dbReference>
<dbReference type="EMBL" id="OA882123">
    <property type="protein sequence ID" value="CAD7273048.1"/>
    <property type="molecule type" value="Genomic_DNA"/>
</dbReference>
<dbReference type="PANTHER" id="PTHR45997">
    <property type="entry name" value="DNA LIGASE 4"/>
    <property type="match status" value="1"/>
</dbReference>
<dbReference type="SUPFAM" id="SSF56091">
    <property type="entry name" value="DNA ligase/mRNA capping enzyme, catalytic domain"/>
    <property type="match status" value="1"/>
</dbReference>
<dbReference type="GO" id="GO:0003677">
    <property type="term" value="F:DNA binding"/>
    <property type="evidence" value="ECO:0007669"/>
    <property type="project" value="InterPro"/>
</dbReference>
<dbReference type="GO" id="GO:0006297">
    <property type="term" value="P:nucleotide-excision repair, DNA gap filling"/>
    <property type="evidence" value="ECO:0007669"/>
    <property type="project" value="TreeGrafter"/>
</dbReference>
<feature type="domain" description="ATP-dependent DNA ligase family profile" evidence="18">
    <location>
        <begin position="360"/>
        <end position="495"/>
    </location>
</feature>
<evidence type="ECO:0000256" key="16">
    <source>
        <dbReference type="RuleBase" id="RU004196"/>
    </source>
</evidence>
<dbReference type="InterPro" id="IPR012309">
    <property type="entry name" value="DNA_ligase_ATP-dep_C"/>
</dbReference>
<dbReference type="Gene3D" id="2.40.50.140">
    <property type="entry name" value="Nucleic acid-binding proteins"/>
    <property type="match status" value="1"/>
</dbReference>
<dbReference type="GO" id="GO:0003910">
    <property type="term" value="F:DNA ligase (ATP) activity"/>
    <property type="evidence" value="ECO:0007669"/>
    <property type="project" value="UniProtKB-EC"/>
</dbReference>
<dbReference type="Pfam" id="PF04675">
    <property type="entry name" value="DNA_ligase_A_N"/>
    <property type="match status" value="1"/>
</dbReference>
<evidence type="ECO:0000256" key="13">
    <source>
        <dbReference type="ARBA" id="ARBA00023242"/>
    </source>
</evidence>
<dbReference type="SUPFAM" id="SSF117018">
    <property type="entry name" value="ATP-dependent DNA ligase DNA-binding domain"/>
    <property type="match status" value="1"/>
</dbReference>
<keyword evidence="4 15" id="KW-0436">Ligase</keyword>
<dbReference type="GO" id="GO:0046872">
    <property type="term" value="F:metal ion binding"/>
    <property type="evidence" value="ECO:0007669"/>
    <property type="project" value="UniProtKB-KW"/>
</dbReference>
<dbReference type="PANTHER" id="PTHR45997:SF1">
    <property type="entry name" value="DNA LIGASE 4"/>
    <property type="match status" value="1"/>
</dbReference>
<evidence type="ECO:0000313" key="21">
    <source>
        <dbReference type="Proteomes" id="UP000678499"/>
    </source>
</evidence>
<keyword evidence="5" id="KW-0479">Metal-binding</keyword>
<evidence type="ECO:0000256" key="17">
    <source>
        <dbReference type="SAM" id="MobiDB-lite"/>
    </source>
</evidence>
<keyword evidence="6" id="KW-0677">Repeat</keyword>
<dbReference type="Gene3D" id="3.40.50.10190">
    <property type="entry name" value="BRCT domain"/>
    <property type="match status" value="1"/>
</dbReference>
<comment type="subcellular location">
    <subcellularLocation>
        <location evidence="2">Nucleus</location>
    </subcellularLocation>
</comment>
<evidence type="ECO:0000256" key="11">
    <source>
        <dbReference type="ARBA" id="ARBA00023172"/>
    </source>
</evidence>
<dbReference type="Pfam" id="PF01068">
    <property type="entry name" value="DNA_ligase_A_M"/>
    <property type="match status" value="1"/>
</dbReference>
<evidence type="ECO:0000256" key="1">
    <source>
        <dbReference type="ARBA" id="ARBA00001946"/>
    </source>
</evidence>
<sequence>MPGIESDVPFEVLCQLFSDLEKKVGRGRKRDEANIAERKLERFFLEMRKKLKINSPVADIQQEPPSLYGFLRLLLPKVDNQRGAYGLKERKIGEIIINVLNISKTSADAVNLVHYSIPTTASARGDFAAVACEFLRNRCPEKSNPSITVQTVNDWLSGIAKANGENDPDGQRRILKECLRSLTAVQFKWLIRIMVKDMKLKLGEKRIFNCFHPDAKDFFDSNGNLEKVAVSLQDPGKRLGEIDVTLFTPFRPMLAYATAPHVLKKDIDKSPSVMVEIKWDGERCQMHKDGEKYKYFSRNMFEYTREFGGDPSSGSLTQFIHKSFKPDVKTCILDGEMVAWHKTYHSISQKGENLDVKKLKPYGDHQPCFIVFDVLMLNGRPLAKETLRERYKILFNDVFLENPGHLQLSQHKEVSSKEEIMEEVNYAIDNNEEGIVIKRPDSKYIPAARIKSWLKLKPEYIGSIMDELDLLIVGGYWGKNSHHGFISQYLLAVAIPPSKIGDKPKEFYTVGRVSSGLKDDARKELSKKLASIAHKLTEDARGIAGIVWTREKPDVWFEPEKSLIVQVKATEIVRSDTYKVGFTLRFPRITKLRDDKGWFDCMTLEEFHNLRRGNSGKLVATQALAFGDSEEGSSGEDAEITPGSPKKRKRTAATQPRVFTQAASQLASQFKPADVSSIPQSSEIFSGKEFYIISGTKEVPKDVLEKEVHRFGGTFTQNGTAGKTYCVIARDSESPKVKNLARSRNYDILKPSWLLRCLEDGRIYNWRPMDIIACTLETELAMKDNFDRYGDSFSEAATLESLEYSLERVKALDEEKLHRIKPWDELENYSRISFGLSTWNLKLFRNCGIEPHFLWSSALPSYSKFHRLKSQYKYFGGESTTLKAATHLIVDVHHASSGIAAKKALAEKRTGLNFVGILHVDWIENSISAMRILPLTAFECELHGDFMKLKYTSEAVFLE</sequence>
<evidence type="ECO:0000256" key="9">
    <source>
        <dbReference type="ARBA" id="ARBA00022840"/>
    </source>
</evidence>
<dbReference type="PROSITE" id="PS00697">
    <property type="entry name" value="DNA_LIGASE_A1"/>
    <property type="match status" value="1"/>
</dbReference>
<dbReference type="GO" id="GO:0006310">
    <property type="term" value="P:DNA recombination"/>
    <property type="evidence" value="ECO:0007669"/>
    <property type="project" value="UniProtKB-KW"/>
</dbReference>
<feature type="domain" description="BRCT" evidence="19">
    <location>
        <begin position="680"/>
        <end position="771"/>
    </location>
</feature>
<name>A0A7R9BD72_9CRUS</name>
<dbReference type="Pfam" id="PF00533">
    <property type="entry name" value="BRCT"/>
    <property type="match status" value="1"/>
</dbReference>
<feature type="compositionally biased region" description="Acidic residues" evidence="17">
    <location>
        <begin position="628"/>
        <end position="639"/>
    </location>
</feature>
<evidence type="ECO:0000256" key="2">
    <source>
        <dbReference type="ARBA" id="ARBA00004123"/>
    </source>
</evidence>
<dbReference type="AlphaFoldDB" id="A0A7R9BD72"/>
<evidence type="ECO:0000256" key="10">
    <source>
        <dbReference type="ARBA" id="ARBA00022842"/>
    </source>
</evidence>
<dbReference type="InterPro" id="IPR036599">
    <property type="entry name" value="DNA_ligase_N_sf"/>
</dbReference>
<dbReference type="CDD" id="cd07968">
    <property type="entry name" value="OBF_DNA_ligase_IV"/>
    <property type="match status" value="1"/>
</dbReference>
<keyword evidence="13" id="KW-0539">Nucleus</keyword>
<organism evidence="20">
    <name type="scientific">Notodromas monacha</name>
    <dbReference type="NCBI Taxonomy" id="399045"/>
    <lineage>
        <taxon>Eukaryota</taxon>
        <taxon>Metazoa</taxon>
        <taxon>Ecdysozoa</taxon>
        <taxon>Arthropoda</taxon>
        <taxon>Crustacea</taxon>
        <taxon>Oligostraca</taxon>
        <taxon>Ostracoda</taxon>
        <taxon>Podocopa</taxon>
        <taxon>Podocopida</taxon>
        <taxon>Cypridocopina</taxon>
        <taxon>Cypridoidea</taxon>
        <taxon>Cyprididae</taxon>
        <taxon>Notodromas</taxon>
    </lineage>
</organism>
<dbReference type="InterPro" id="IPR036420">
    <property type="entry name" value="BRCT_dom_sf"/>
</dbReference>
<dbReference type="InterPro" id="IPR012308">
    <property type="entry name" value="DNA_ligase_ATP-dep_N"/>
</dbReference>
<evidence type="ECO:0000256" key="5">
    <source>
        <dbReference type="ARBA" id="ARBA00022723"/>
    </source>
</evidence>
<dbReference type="InterPro" id="IPR044125">
    <property type="entry name" value="Adenylation_DNA_ligase_IV"/>
</dbReference>
<dbReference type="InterPro" id="IPR000977">
    <property type="entry name" value="DNA_ligase_ATP-dep"/>
</dbReference>
<dbReference type="PROSITE" id="PS50160">
    <property type="entry name" value="DNA_LIGASE_A3"/>
    <property type="match status" value="1"/>
</dbReference>
<evidence type="ECO:0000256" key="8">
    <source>
        <dbReference type="ARBA" id="ARBA00022763"/>
    </source>
</evidence>
<dbReference type="Gene3D" id="3.30.470.30">
    <property type="entry name" value="DNA ligase/mRNA capping enzyme"/>
    <property type="match status" value="1"/>
</dbReference>
<dbReference type="EC" id="6.5.1.1" evidence="15"/>
<protein>
    <recommendedName>
        <fullName evidence="15">DNA ligase</fullName>
        <ecNumber evidence="15">6.5.1.1</ecNumber>
    </recommendedName>
</protein>
<gene>
    <name evidence="20" type="ORF">NMOB1V02_LOCUS954</name>
</gene>
<evidence type="ECO:0000256" key="3">
    <source>
        <dbReference type="ARBA" id="ARBA00007572"/>
    </source>
</evidence>
<dbReference type="SUPFAM" id="SSF50249">
    <property type="entry name" value="Nucleic acid-binding proteins"/>
    <property type="match status" value="1"/>
</dbReference>
<dbReference type="EMBL" id="CAJPEX010000086">
    <property type="protein sequence ID" value="CAG0913200.1"/>
    <property type="molecule type" value="Genomic_DNA"/>
</dbReference>
<evidence type="ECO:0000256" key="7">
    <source>
        <dbReference type="ARBA" id="ARBA00022741"/>
    </source>
</evidence>
<keyword evidence="7 15" id="KW-0547">Nucleotide-binding</keyword>
<keyword evidence="10" id="KW-0460">Magnesium</keyword>
<evidence type="ECO:0000256" key="4">
    <source>
        <dbReference type="ARBA" id="ARBA00022598"/>
    </source>
</evidence>
<evidence type="ECO:0000259" key="18">
    <source>
        <dbReference type="PROSITE" id="PS50160"/>
    </source>
</evidence>
<feature type="domain" description="BRCT" evidence="19">
    <location>
        <begin position="868"/>
        <end position="940"/>
    </location>
</feature>
<dbReference type="PROSITE" id="PS50172">
    <property type="entry name" value="BRCT"/>
    <property type="match status" value="2"/>
</dbReference>
<dbReference type="InterPro" id="IPR016059">
    <property type="entry name" value="DNA_ligase_ATP-dep_CS"/>
</dbReference>
<evidence type="ECO:0000313" key="20">
    <source>
        <dbReference type="EMBL" id="CAD7273048.1"/>
    </source>
</evidence>
<dbReference type="NCBIfam" id="TIGR00574">
    <property type="entry name" value="dnl1"/>
    <property type="match status" value="1"/>
</dbReference>
<evidence type="ECO:0000256" key="6">
    <source>
        <dbReference type="ARBA" id="ARBA00022737"/>
    </source>
</evidence>
<keyword evidence="21" id="KW-1185">Reference proteome</keyword>
<keyword evidence="8 15" id="KW-0227">DNA damage</keyword>
<evidence type="ECO:0000256" key="12">
    <source>
        <dbReference type="ARBA" id="ARBA00023204"/>
    </source>
</evidence>
<dbReference type="InterPro" id="IPR012310">
    <property type="entry name" value="DNA_ligase_ATP-dep_cent"/>
</dbReference>
<dbReference type="InterPro" id="IPR029710">
    <property type="entry name" value="LIG4"/>
</dbReference>
<keyword evidence="9 15" id="KW-0067">ATP-binding</keyword>
<dbReference type="SMART" id="SM00292">
    <property type="entry name" value="BRCT"/>
    <property type="match status" value="1"/>
</dbReference>
<evidence type="ECO:0000259" key="19">
    <source>
        <dbReference type="PROSITE" id="PS50172"/>
    </source>
</evidence>